<dbReference type="GO" id="GO:0016788">
    <property type="term" value="F:hydrolase activity, acting on ester bonds"/>
    <property type="evidence" value="ECO:0007669"/>
    <property type="project" value="InterPro"/>
</dbReference>
<evidence type="ECO:0000313" key="4">
    <source>
        <dbReference type="Proteomes" id="UP000237000"/>
    </source>
</evidence>
<keyword evidence="2" id="KW-0812">Transmembrane</keyword>
<dbReference type="PANTHER" id="PTHR45642">
    <property type="entry name" value="GDSL ESTERASE/LIPASE EXL3"/>
    <property type="match status" value="1"/>
</dbReference>
<dbReference type="InterPro" id="IPR035669">
    <property type="entry name" value="SGNH_plant_lipase-like"/>
</dbReference>
<dbReference type="STRING" id="63057.A0A2P5F826"/>
<dbReference type="EMBL" id="JXTC01000055">
    <property type="protein sequence ID" value="PON93934.1"/>
    <property type="molecule type" value="Genomic_DNA"/>
</dbReference>
<dbReference type="InterPro" id="IPR001087">
    <property type="entry name" value="GDSL"/>
</dbReference>
<dbReference type="CDD" id="cd01837">
    <property type="entry name" value="SGNH_plant_lipase_like"/>
    <property type="match status" value="1"/>
</dbReference>
<name>A0A2P5F826_TREOI</name>
<keyword evidence="4" id="KW-1185">Reference proteome</keyword>
<dbReference type="OrthoDB" id="1600564at2759"/>
<evidence type="ECO:0000313" key="3">
    <source>
        <dbReference type="EMBL" id="PON93934.1"/>
    </source>
</evidence>
<evidence type="ECO:0000256" key="2">
    <source>
        <dbReference type="SAM" id="Phobius"/>
    </source>
</evidence>
<reference evidence="4" key="1">
    <citation type="submission" date="2016-06" db="EMBL/GenBank/DDBJ databases">
        <title>Parallel loss of symbiosis genes in relatives of nitrogen-fixing non-legume Parasponia.</title>
        <authorList>
            <person name="Van Velzen R."/>
            <person name="Holmer R."/>
            <person name="Bu F."/>
            <person name="Rutten L."/>
            <person name="Van Zeijl A."/>
            <person name="Liu W."/>
            <person name="Santuari L."/>
            <person name="Cao Q."/>
            <person name="Sharma T."/>
            <person name="Shen D."/>
            <person name="Roswanjaya Y."/>
            <person name="Wardhani T."/>
            <person name="Kalhor M.S."/>
            <person name="Jansen J."/>
            <person name="Van den Hoogen J."/>
            <person name="Gungor B."/>
            <person name="Hartog M."/>
            <person name="Hontelez J."/>
            <person name="Verver J."/>
            <person name="Yang W.-C."/>
            <person name="Schijlen E."/>
            <person name="Repin R."/>
            <person name="Schilthuizen M."/>
            <person name="Schranz E."/>
            <person name="Heidstra R."/>
            <person name="Miyata K."/>
            <person name="Fedorova E."/>
            <person name="Kohlen W."/>
            <person name="Bisseling T."/>
            <person name="Smit S."/>
            <person name="Geurts R."/>
        </authorList>
    </citation>
    <scope>NUCLEOTIDE SEQUENCE [LARGE SCALE GENOMIC DNA]</scope>
    <source>
        <strain evidence="4">cv. RG33-2</strain>
    </source>
</reference>
<sequence>MKSHLLCTNYAGLILSYSCVLVLLLRTMEGHSINLPGNETFLAIQAFGDSVLDTGNNNNLKTISKCNFPPYGRDFNSDGKATGRFCNGKIISDFIAEAVGIKDVLPSFHDTNLQSKDLQTGLCFASGGSGYDPLTPKILGVYSQSQQLQFFKEYIVKLEKEVGEEKSRTIIGKSLYLVSSGNNDILFSYFATHLRKFKYDVASYTDFLVGLACRFLRNLHGFGARRVAVFSVAPLGCLPFARTIGGGTHRACAEKINEAVKVFNAKLVSELASLNNQLPDSYFAYVDIYNPLLELIEKPNKFGFEIAGLGCCNTGLVETGLLCNKLEPFTCTNASTYLFWDSIHPTEGAYKIISSQILKQLF</sequence>
<dbReference type="Pfam" id="PF00657">
    <property type="entry name" value="Lipase_GDSL"/>
    <property type="match status" value="1"/>
</dbReference>
<proteinExistence type="inferred from homology"/>
<gene>
    <name evidence="3" type="ORF">TorRG33x02_103240</name>
</gene>
<dbReference type="SUPFAM" id="SSF52266">
    <property type="entry name" value="SGNH hydrolase"/>
    <property type="match status" value="1"/>
</dbReference>
<keyword evidence="2" id="KW-0472">Membrane</keyword>
<dbReference type="InParanoid" id="A0A2P5F826"/>
<accession>A0A2P5F826</accession>
<comment type="caution">
    <text evidence="3">The sequence shown here is derived from an EMBL/GenBank/DDBJ whole genome shotgun (WGS) entry which is preliminary data.</text>
</comment>
<dbReference type="InterPro" id="IPR036514">
    <property type="entry name" value="SGNH_hydro_sf"/>
</dbReference>
<evidence type="ECO:0000256" key="1">
    <source>
        <dbReference type="ARBA" id="ARBA00008668"/>
    </source>
</evidence>
<organism evidence="3 4">
    <name type="scientific">Trema orientale</name>
    <name type="common">Charcoal tree</name>
    <name type="synonym">Celtis orientalis</name>
    <dbReference type="NCBI Taxonomy" id="63057"/>
    <lineage>
        <taxon>Eukaryota</taxon>
        <taxon>Viridiplantae</taxon>
        <taxon>Streptophyta</taxon>
        <taxon>Embryophyta</taxon>
        <taxon>Tracheophyta</taxon>
        <taxon>Spermatophyta</taxon>
        <taxon>Magnoliopsida</taxon>
        <taxon>eudicotyledons</taxon>
        <taxon>Gunneridae</taxon>
        <taxon>Pentapetalae</taxon>
        <taxon>rosids</taxon>
        <taxon>fabids</taxon>
        <taxon>Rosales</taxon>
        <taxon>Cannabaceae</taxon>
        <taxon>Trema</taxon>
    </lineage>
</organism>
<dbReference type="Gene3D" id="3.40.50.1110">
    <property type="entry name" value="SGNH hydrolase"/>
    <property type="match status" value="1"/>
</dbReference>
<dbReference type="AlphaFoldDB" id="A0A2P5F826"/>
<keyword evidence="2" id="KW-1133">Transmembrane helix</keyword>
<protein>
    <submittedName>
        <fullName evidence="3">Lipase</fullName>
    </submittedName>
</protein>
<comment type="similarity">
    <text evidence="1">Belongs to the 'GDSL' lipolytic enzyme family.</text>
</comment>
<dbReference type="InterPro" id="IPR050592">
    <property type="entry name" value="GDSL_lipolytic_enzyme"/>
</dbReference>
<dbReference type="Proteomes" id="UP000237000">
    <property type="component" value="Unassembled WGS sequence"/>
</dbReference>
<dbReference type="FunFam" id="3.40.50.1110:FF:000003">
    <property type="entry name" value="GDSL esterase/lipase APG"/>
    <property type="match status" value="1"/>
</dbReference>
<feature type="transmembrane region" description="Helical" evidence="2">
    <location>
        <begin position="7"/>
        <end position="25"/>
    </location>
</feature>
<dbReference type="PROSITE" id="PS51257">
    <property type="entry name" value="PROKAR_LIPOPROTEIN"/>
    <property type="match status" value="1"/>
</dbReference>
<dbReference type="PANTHER" id="PTHR45642:SF95">
    <property type="entry name" value="GDSL-LIKE LIPASE_ACYLHYDROLASE FAMILY PROTEIN, EXPRESSED"/>
    <property type="match status" value="1"/>
</dbReference>
<dbReference type="GO" id="GO:0005576">
    <property type="term" value="C:extracellular region"/>
    <property type="evidence" value="ECO:0007669"/>
    <property type="project" value="TreeGrafter"/>
</dbReference>